<dbReference type="Proteomes" id="UP000612362">
    <property type="component" value="Unassembled WGS sequence"/>
</dbReference>
<evidence type="ECO:0000256" key="4">
    <source>
        <dbReference type="ARBA" id="ARBA00023118"/>
    </source>
</evidence>
<comment type="caution">
    <text evidence="6">The sequence shown here is derived from an EMBL/GenBank/DDBJ whole genome shotgun (WGS) entry which is preliminary data.</text>
</comment>
<proteinExistence type="inferred from homology"/>
<sequence>MYTRDQQYALHAFEYVTAYKEKEKGDKERNQYGGMAHRLPVLIHSAGLAQALEFVNSRSGKKPPHKQLLTDLSKTIGYDSTGDLLEAVRQAPLTSYMQITYQVRQALLWYKRYAQSILDVEDASVVDKEDEA</sequence>
<reference evidence="6" key="1">
    <citation type="submission" date="2020-10" db="EMBL/GenBank/DDBJ databases">
        <title>Taxonomic study of unclassified bacteria belonging to the class Ktedonobacteria.</title>
        <authorList>
            <person name="Yabe S."/>
            <person name="Wang C.M."/>
            <person name="Zheng Y."/>
            <person name="Sakai Y."/>
            <person name="Cavaletti L."/>
            <person name="Monciardini P."/>
            <person name="Donadio S."/>
        </authorList>
    </citation>
    <scope>NUCLEOTIDE SEQUENCE</scope>
    <source>
        <strain evidence="6">SOSP1-1</strain>
    </source>
</reference>
<protein>
    <recommendedName>
        <fullName evidence="5">CRISPR type III-B/RAMP module-associated protein Cmr5</fullName>
    </recommendedName>
</protein>
<comment type="subcellular location">
    <subcellularLocation>
        <location evidence="1">Cytoplasm</location>
    </subcellularLocation>
</comment>
<evidence type="ECO:0000313" key="7">
    <source>
        <dbReference type="Proteomes" id="UP000612362"/>
    </source>
</evidence>
<dbReference type="RefSeq" id="WP_220198775.1">
    <property type="nucleotide sequence ID" value="NZ_BNJF01000006.1"/>
</dbReference>
<dbReference type="NCBIfam" id="TIGR01881">
    <property type="entry name" value="cas_Cmr5"/>
    <property type="match status" value="1"/>
</dbReference>
<dbReference type="GO" id="GO:0051607">
    <property type="term" value="P:defense response to virus"/>
    <property type="evidence" value="ECO:0007669"/>
    <property type="project" value="UniProtKB-KW"/>
</dbReference>
<name>A0A8J3MXE5_9CHLR</name>
<keyword evidence="3" id="KW-0963">Cytoplasm</keyword>
<keyword evidence="7" id="KW-1185">Reference proteome</keyword>
<gene>
    <name evidence="6" type="ORF">KSX_78260</name>
</gene>
<evidence type="ECO:0000256" key="2">
    <source>
        <dbReference type="ARBA" id="ARBA00006161"/>
    </source>
</evidence>
<evidence type="ECO:0000256" key="5">
    <source>
        <dbReference type="ARBA" id="ARBA00030001"/>
    </source>
</evidence>
<evidence type="ECO:0000256" key="3">
    <source>
        <dbReference type="ARBA" id="ARBA00022490"/>
    </source>
</evidence>
<dbReference type="InterPro" id="IPR023101">
    <property type="entry name" value="AF1862-like_dom_sf"/>
</dbReference>
<organism evidence="6 7">
    <name type="scientific">Ktedonospora formicarum</name>
    <dbReference type="NCBI Taxonomy" id="2778364"/>
    <lineage>
        <taxon>Bacteria</taxon>
        <taxon>Bacillati</taxon>
        <taxon>Chloroflexota</taxon>
        <taxon>Ktedonobacteria</taxon>
        <taxon>Ktedonobacterales</taxon>
        <taxon>Ktedonobacteraceae</taxon>
        <taxon>Ktedonospora</taxon>
    </lineage>
</organism>
<comment type="similarity">
    <text evidence="2">Belongs to the CRISPR system Cmr5 family.</text>
</comment>
<dbReference type="AlphaFoldDB" id="A0A8J3MXE5"/>
<dbReference type="EMBL" id="BNJF01000006">
    <property type="protein sequence ID" value="GHO49663.1"/>
    <property type="molecule type" value="Genomic_DNA"/>
</dbReference>
<dbReference type="GO" id="GO:0005737">
    <property type="term" value="C:cytoplasm"/>
    <property type="evidence" value="ECO:0007669"/>
    <property type="project" value="UniProtKB-SubCell"/>
</dbReference>
<evidence type="ECO:0000256" key="1">
    <source>
        <dbReference type="ARBA" id="ARBA00004496"/>
    </source>
</evidence>
<dbReference type="Pfam" id="PF09701">
    <property type="entry name" value="Cas_Cmr5"/>
    <property type="match status" value="1"/>
</dbReference>
<evidence type="ECO:0000313" key="6">
    <source>
        <dbReference type="EMBL" id="GHO49663.1"/>
    </source>
</evidence>
<keyword evidence="4" id="KW-0051">Antiviral defense</keyword>
<dbReference type="InterPro" id="IPR010160">
    <property type="entry name" value="CRISPR-assoc_prot_Cmr5"/>
</dbReference>
<dbReference type="SUPFAM" id="SSF158568">
    <property type="entry name" value="AF1862-like"/>
    <property type="match status" value="1"/>
</dbReference>
<accession>A0A8J3MXE5</accession>
<dbReference type="Gene3D" id="1.10.520.30">
    <property type="entry name" value="AF1862-like domain"/>
    <property type="match status" value="1"/>
</dbReference>
<dbReference type="CDD" id="cd09749">
    <property type="entry name" value="Cmr5_III-B"/>
    <property type="match status" value="1"/>
</dbReference>